<sequence length="73" mass="8067">MTSTFGEMHLIGEVEVLARRQLAIPGKSDGFRFGREAIMHTNSQRMLQGMTQSQCSLSWHAQGKATGQDTTGR</sequence>
<reference evidence="1 2" key="1">
    <citation type="submission" date="2019-07" db="EMBL/GenBank/DDBJ databases">
        <title>Whole genome shotgun sequence of Brevifollis gellanilyticus NBRC 108608.</title>
        <authorList>
            <person name="Hosoyama A."/>
            <person name="Uohara A."/>
            <person name="Ohji S."/>
            <person name="Ichikawa N."/>
        </authorList>
    </citation>
    <scope>NUCLEOTIDE SEQUENCE [LARGE SCALE GENOMIC DNA]</scope>
    <source>
        <strain evidence="1 2">NBRC 108608</strain>
    </source>
</reference>
<comment type="caution">
    <text evidence="1">The sequence shown here is derived from an EMBL/GenBank/DDBJ whole genome shotgun (WGS) entry which is preliminary data.</text>
</comment>
<proteinExistence type="predicted"/>
<organism evidence="1 2">
    <name type="scientific">Brevifollis gellanilyticus</name>
    <dbReference type="NCBI Taxonomy" id="748831"/>
    <lineage>
        <taxon>Bacteria</taxon>
        <taxon>Pseudomonadati</taxon>
        <taxon>Verrucomicrobiota</taxon>
        <taxon>Verrucomicrobiia</taxon>
        <taxon>Verrucomicrobiales</taxon>
        <taxon>Verrucomicrobiaceae</taxon>
    </lineage>
</organism>
<protein>
    <submittedName>
        <fullName evidence="1">Uncharacterized protein</fullName>
    </submittedName>
</protein>
<evidence type="ECO:0000313" key="1">
    <source>
        <dbReference type="EMBL" id="GEP41122.1"/>
    </source>
</evidence>
<gene>
    <name evidence="1" type="ORF">BGE01nite_04130</name>
</gene>
<dbReference type="AlphaFoldDB" id="A0A512M314"/>
<keyword evidence="2" id="KW-1185">Reference proteome</keyword>
<accession>A0A512M314</accession>
<evidence type="ECO:0000313" key="2">
    <source>
        <dbReference type="Proteomes" id="UP000321577"/>
    </source>
</evidence>
<dbReference type="Proteomes" id="UP000321577">
    <property type="component" value="Unassembled WGS sequence"/>
</dbReference>
<name>A0A512M314_9BACT</name>
<dbReference type="EMBL" id="BKAG01000002">
    <property type="protein sequence ID" value="GEP41122.1"/>
    <property type="molecule type" value="Genomic_DNA"/>
</dbReference>